<evidence type="ECO:0000256" key="9">
    <source>
        <dbReference type="ARBA" id="ARBA00023136"/>
    </source>
</evidence>
<dbReference type="Pfam" id="PF08334">
    <property type="entry name" value="T2SSG"/>
    <property type="match status" value="1"/>
</dbReference>
<evidence type="ECO:0000256" key="7">
    <source>
        <dbReference type="ARBA" id="ARBA00022692"/>
    </source>
</evidence>
<evidence type="ECO:0000256" key="4">
    <source>
        <dbReference type="ARBA" id="ARBA00022475"/>
    </source>
</evidence>
<dbReference type="NCBIfam" id="TIGR01710">
    <property type="entry name" value="typeII_sec_gspG"/>
    <property type="match status" value="1"/>
</dbReference>
<evidence type="ECO:0000256" key="10">
    <source>
        <dbReference type="SAM" id="MobiDB-lite"/>
    </source>
</evidence>
<keyword evidence="13" id="KW-1185">Reference proteome</keyword>
<protein>
    <recommendedName>
        <fullName evidence="3">Type II secretion system core protein G</fullName>
    </recommendedName>
</protein>
<evidence type="ECO:0000259" key="11">
    <source>
        <dbReference type="Pfam" id="PF08334"/>
    </source>
</evidence>
<dbReference type="InterPro" id="IPR000983">
    <property type="entry name" value="Bac_GSPG_pilin"/>
</dbReference>
<comment type="subcellular location">
    <subcellularLocation>
        <location evidence="1">Cell inner membrane</location>
        <topology evidence="1">Single-pass membrane protein</topology>
    </subcellularLocation>
</comment>
<dbReference type="Pfam" id="PF07963">
    <property type="entry name" value="N_methyl"/>
    <property type="match status" value="1"/>
</dbReference>
<comment type="caution">
    <text evidence="12">The sequence shown here is derived from an EMBL/GenBank/DDBJ whole genome shotgun (WGS) entry which is preliminary data.</text>
</comment>
<dbReference type="AlphaFoldDB" id="A0A9X0W662"/>
<dbReference type="RefSeq" id="WP_200239835.1">
    <property type="nucleotide sequence ID" value="NZ_JAXUFI010000031.1"/>
</dbReference>
<reference evidence="12 13" key="1">
    <citation type="journal article" date="2020" name="Microorganisms">
        <title>Osmotic Adaptation and Compatible Solute Biosynthesis of Phototrophic Bacteria as Revealed from Genome Analyses.</title>
        <authorList>
            <person name="Imhoff J.F."/>
            <person name="Rahn T."/>
            <person name="Kunzel S."/>
            <person name="Keller A."/>
            <person name="Neulinger S.C."/>
        </authorList>
    </citation>
    <scope>NUCLEOTIDE SEQUENCE [LARGE SCALE GENOMIC DNA]</scope>
    <source>
        <strain evidence="12 13">DSM 25653</strain>
    </source>
</reference>
<organism evidence="12 13">
    <name type="scientific">Lamprobacter modestohalophilus</name>
    <dbReference type="NCBI Taxonomy" id="1064514"/>
    <lineage>
        <taxon>Bacteria</taxon>
        <taxon>Pseudomonadati</taxon>
        <taxon>Pseudomonadota</taxon>
        <taxon>Gammaproteobacteria</taxon>
        <taxon>Chromatiales</taxon>
        <taxon>Chromatiaceae</taxon>
        <taxon>Lamprobacter</taxon>
    </lineage>
</organism>
<dbReference type="Proteomes" id="UP001138768">
    <property type="component" value="Unassembled WGS sequence"/>
</dbReference>
<keyword evidence="6" id="KW-0997">Cell inner membrane</keyword>
<dbReference type="GO" id="GO:0005886">
    <property type="term" value="C:plasma membrane"/>
    <property type="evidence" value="ECO:0007669"/>
    <property type="project" value="UniProtKB-SubCell"/>
</dbReference>
<dbReference type="GO" id="GO:0015627">
    <property type="term" value="C:type II protein secretion system complex"/>
    <property type="evidence" value="ECO:0007669"/>
    <property type="project" value="InterPro"/>
</dbReference>
<evidence type="ECO:0000256" key="2">
    <source>
        <dbReference type="ARBA" id="ARBA00009984"/>
    </source>
</evidence>
<feature type="region of interest" description="Disordered" evidence="10">
    <location>
        <begin position="107"/>
        <end position="148"/>
    </location>
</feature>
<evidence type="ECO:0000256" key="6">
    <source>
        <dbReference type="ARBA" id="ARBA00022519"/>
    </source>
</evidence>
<evidence type="ECO:0000313" key="13">
    <source>
        <dbReference type="Proteomes" id="UP001138768"/>
    </source>
</evidence>
<dbReference type="PANTHER" id="PTHR30093">
    <property type="entry name" value="GENERAL SECRETION PATHWAY PROTEIN G"/>
    <property type="match status" value="1"/>
</dbReference>
<dbReference type="PANTHER" id="PTHR30093:SF44">
    <property type="entry name" value="TYPE II SECRETION SYSTEM CORE PROTEIN G"/>
    <property type="match status" value="1"/>
</dbReference>
<keyword evidence="7" id="KW-0812">Transmembrane</keyword>
<dbReference type="PRINTS" id="PR00813">
    <property type="entry name" value="BCTERIALGSPG"/>
</dbReference>
<dbReference type="InterPro" id="IPR012902">
    <property type="entry name" value="N_methyl_site"/>
</dbReference>
<dbReference type="PROSITE" id="PS00409">
    <property type="entry name" value="PROKAR_NTER_METHYL"/>
    <property type="match status" value="1"/>
</dbReference>
<dbReference type="SUPFAM" id="SSF54523">
    <property type="entry name" value="Pili subunits"/>
    <property type="match status" value="1"/>
</dbReference>
<evidence type="ECO:0000256" key="3">
    <source>
        <dbReference type="ARBA" id="ARBA00020042"/>
    </source>
</evidence>
<dbReference type="EMBL" id="NRRY01000004">
    <property type="protein sequence ID" value="MBK1617724.1"/>
    <property type="molecule type" value="Genomic_DNA"/>
</dbReference>
<keyword evidence="4" id="KW-1003">Cell membrane</keyword>
<keyword evidence="5" id="KW-0488">Methylation</keyword>
<evidence type="ECO:0000313" key="12">
    <source>
        <dbReference type="EMBL" id="MBK1617724.1"/>
    </source>
</evidence>
<comment type="similarity">
    <text evidence="2">Belongs to the GSP G family.</text>
</comment>
<dbReference type="Gene3D" id="3.30.700.10">
    <property type="entry name" value="Glycoprotein, Type 4 Pilin"/>
    <property type="match status" value="1"/>
</dbReference>
<keyword evidence="9" id="KW-0472">Membrane</keyword>
<evidence type="ECO:0000256" key="5">
    <source>
        <dbReference type="ARBA" id="ARBA00022481"/>
    </source>
</evidence>
<dbReference type="InterPro" id="IPR045584">
    <property type="entry name" value="Pilin-like"/>
</dbReference>
<keyword evidence="8" id="KW-1133">Transmembrane helix</keyword>
<proteinExistence type="inferred from homology"/>
<sequence length="148" mass="16082">MLTKQRSNSQRKTRGFTLVELLVVLAILGLLAGLVGPQVMKFLGSSKTKTAALQIEDLGATLDLYRLEVGRYPGTSEGLEALVVNPGNTPNWNGPYLKKSQVPKDPWGNAYQYRSPGQNGPYDVWSLGADGQEGGEGENQDIKSWESS</sequence>
<accession>A0A9X0W662</accession>
<evidence type="ECO:0000256" key="8">
    <source>
        <dbReference type="ARBA" id="ARBA00022989"/>
    </source>
</evidence>
<name>A0A9X0W662_9GAMM</name>
<feature type="domain" description="Type II secretion system protein GspG C-terminal" evidence="11">
    <location>
        <begin position="38"/>
        <end position="145"/>
    </location>
</feature>
<gene>
    <name evidence="12" type="primary">gspG</name>
    <name evidence="12" type="ORF">CKO42_04495</name>
</gene>
<dbReference type="GO" id="GO:0015628">
    <property type="term" value="P:protein secretion by the type II secretion system"/>
    <property type="evidence" value="ECO:0007669"/>
    <property type="project" value="InterPro"/>
</dbReference>
<dbReference type="InterPro" id="IPR010054">
    <property type="entry name" value="Type2_sec_GspG"/>
</dbReference>
<dbReference type="NCBIfam" id="TIGR02532">
    <property type="entry name" value="IV_pilin_GFxxxE"/>
    <property type="match status" value="1"/>
</dbReference>
<evidence type="ECO:0000256" key="1">
    <source>
        <dbReference type="ARBA" id="ARBA00004377"/>
    </source>
</evidence>
<dbReference type="InterPro" id="IPR013545">
    <property type="entry name" value="T2SS_protein-GspG_C"/>
</dbReference>